<dbReference type="EMBL" id="KQ992369">
    <property type="protein sequence ID" value="KZV50614.1"/>
    <property type="molecule type" value="Genomic_DNA"/>
</dbReference>
<evidence type="ECO:0000256" key="1">
    <source>
        <dbReference type="SAM" id="MobiDB-lite"/>
    </source>
</evidence>
<evidence type="ECO:0000313" key="3">
    <source>
        <dbReference type="Proteomes" id="UP000250235"/>
    </source>
</evidence>
<feature type="compositionally biased region" description="Basic and acidic residues" evidence="1">
    <location>
        <begin position="56"/>
        <end position="81"/>
    </location>
</feature>
<dbReference type="AlphaFoldDB" id="A0A2Z7D0T4"/>
<feature type="compositionally biased region" description="Polar residues" evidence="1">
    <location>
        <begin position="23"/>
        <end position="35"/>
    </location>
</feature>
<name>A0A2Z7D0T4_9LAMI</name>
<dbReference type="Proteomes" id="UP000250235">
    <property type="component" value="Unassembled WGS sequence"/>
</dbReference>
<feature type="region of interest" description="Disordered" evidence="1">
    <location>
        <begin position="13"/>
        <end position="35"/>
    </location>
</feature>
<reference evidence="2 3" key="1">
    <citation type="journal article" date="2015" name="Proc. Natl. Acad. Sci. U.S.A.">
        <title>The resurrection genome of Boea hygrometrica: A blueprint for survival of dehydration.</title>
        <authorList>
            <person name="Xiao L."/>
            <person name="Yang G."/>
            <person name="Zhang L."/>
            <person name="Yang X."/>
            <person name="Zhao S."/>
            <person name="Ji Z."/>
            <person name="Zhou Q."/>
            <person name="Hu M."/>
            <person name="Wang Y."/>
            <person name="Chen M."/>
            <person name="Xu Y."/>
            <person name="Jin H."/>
            <person name="Xiao X."/>
            <person name="Hu G."/>
            <person name="Bao F."/>
            <person name="Hu Y."/>
            <person name="Wan P."/>
            <person name="Li L."/>
            <person name="Deng X."/>
            <person name="Kuang T."/>
            <person name="Xiang C."/>
            <person name="Zhu J.K."/>
            <person name="Oliver M.J."/>
            <person name="He Y."/>
        </authorList>
    </citation>
    <scope>NUCLEOTIDE SEQUENCE [LARGE SCALE GENOMIC DNA]</scope>
    <source>
        <strain evidence="3">cv. XS01</strain>
    </source>
</reference>
<feature type="region of interest" description="Disordered" evidence="1">
    <location>
        <begin position="56"/>
        <end position="101"/>
    </location>
</feature>
<gene>
    <name evidence="2" type="ORF">F511_14617</name>
</gene>
<proteinExistence type="predicted"/>
<sequence>MFRAFTFGDLVHGSDCSAKRDSPSTVEQLQSSNPVHDQNLKSFACFSLEKPAKVLRMESPREDGRNEFQQRHDDGVDDERRRRWRQGTMAGRRDKGESDGRGAIEYLSIQSDSVGYPCTRASDESLTMKHRLLYASGRHPIPPPNDPNGVSKRVKVFHVESQ</sequence>
<keyword evidence="3" id="KW-1185">Reference proteome</keyword>
<feature type="compositionally biased region" description="Basic and acidic residues" evidence="1">
    <location>
        <begin position="91"/>
        <end position="101"/>
    </location>
</feature>
<organism evidence="2 3">
    <name type="scientific">Dorcoceras hygrometricum</name>
    <dbReference type="NCBI Taxonomy" id="472368"/>
    <lineage>
        <taxon>Eukaryota</taxon>
        <taxon>Viridiplantae</taxon>
        <taxon>Streptophyta</taxon>
        <taxon>Embryophyta</taxon>
        <taxon>Tracheophyta</taxon>
        <taxon>Spermatophyta</taxon>
        <taxon>Magnoliopsida</taxon>
        <taxon>eudicotyledons</taxon>
        <taxon>Gunneridae</taxon>
        <taxon>Pentapetalae</taxon>
        <taxon>asterids</taxon>
        <taxon>lamiids</taxon>
        <taxon>Lamiales</taxon>
        <taxon>Gesneriaceae</taxon>
        <taxon>Didymocarpoideae</taxon>
        <taxon>Trichosporeae</taxon>
        <taxon>Loxocarpinae</taxon>
        <taxon>Dorcoceras</taxon>
    </lineage>
</organism>
<protein>
    <submittedName>
        <fullName evidence="2">Uncharacterized protein</fullName>
    </submittedName>
</protein>
<evidence type="ECO:0000313" key="2">
    <source>
        <dbReference type="EMBL" id="KZV50614.1"/>
    </source>
</evidence>
<accession>A0A2Z7D0T4</accession>